<dbReference type="SUPFAM" id="SSF50494">
    <property type="entry name" value="Trypsin-like serine proteases"/>
    <property type="match status" value="1"/>
</dbReference>
<evidence type="ECO:0000256" key="7">
    <source>
        <dbReference type="ARBA" id="ARBA00023157"/>
    </source>
</evidence>
<dbReference type="InterPro" id="IPR050442">
    <property type="entry name" value="Peptidase_S1_coag_factors"/>
</dbReference>
<keyword evidence="3" id="KW-0964">Secreted</keyword>
<dbReference type="Pfam" id="PF00008">
    <property type="entry name" value="EGF"/>
    <property type="match status" value="1"/>
</dbReference>
<evidence type="ECO:0000256" key="4">
    <source>
        <dbReference type="ARBA" id="ARBA00022536"/>
    </source>
</evidence>
<dbReference type="Pfam" id="PF00594">
    <property type="entry name" value="Gla"/>
    <property type="match status" value="1"/>
</dbReference>
<keyword evidence="6" id="KW-0106">Calcium</keyword>
<evidence type="ECO:0000256" key="10">
    <source>
        <dbReference type="SAM" id="MobiDB-lite"/>
    </source>
</evidence>
<dbReference type="InterPro" id="IPR001254">
    <property type="entry name" value="Trypsin_dom"/>
</dbReference>
<keyword evidence="2" id="KW-0301">Gamma-carboxyglutamic acid</keyword>
<keyword evidence="8" id="KW-0325">Glycoprotein</keyword>
<dbReference type="Gene3D" id="2.10.25.10">
    <property type="entry name" value="Laminin"/>
    <property type="match status" value="2"/>
</dbReference>
<dbReference type="SMART" id="SM00069">
    <property type="entry name" value="GLA"/>
    <property type="match status" value="1"/>
</dbReference>
<dbReference type="GeneTree" id="ENSGT00940000154505"/>
<feature type="domain" description="EGF-like" evidence="12">
    <location>
        <begin position="82"/>
        <end position="121"/>
    </location>
</feature>
<keyword evidence="11" id="KW-0472">Membrane</keyword>
<dbReference type="PANTHER" id="PTHR24278:SF35">
    <property type="entry name" value="PROTEIN Z, VITAMIN K-DEPENDENT PLASMA GLYCOPROTEIN B"/>
    <property type="match status" value="1"/>
</dbReference>
<feature type="domain" description="Gla" evidence="14">
    <location>
        <begin position="45"/>
        <end position="82"/>
    </location>
</feature>
<evidence type="ECO:0000256" key="2">
    <source>
        <dbReference type="ARBA" id="ARBA00022479"/>
    </source>
</evidence>
<evidence type="ECO:0000256" key="11">
    <source>
        <dbReference type="SAM" id="Phobius"/>
    </source>
</evidence>
<keyword evidence="4 9" id="KW-0245">EGF-like domain</keyword>
<dbReference type="PROSITE" id="PS50998">
    <property type="entry name" value="GLA_2"/>
    <property type="match status" value="1"/>
</dbReference>
<reference evidence="15" key="3">
    <citation type="submission" date="2025-09" db="UniProtKB">
        <authorList>
            <consortium name="Ensembl"/>
        </authorList>
    </citation>
    <scope>IDENTIFICATION</scope>
</reference>
<dbReference type="GO" id="GO:0005509">
    <property type="term" value="F:calcium ion binding"/>
    <property type="evidence" value="ECO:0007669"/>
    <property type="project" value="InterPro"/>
</dbReference>
<dbReference type="SMART" id="SM00179">
    <property type="entry name" value="EGF_CA"/>
    <property type="match status" value="2"/>
</dbReference>
<keyword evidence="16" id="KW-1185">Reference proteome</keyword>
<feature type="compositionally biased region" description="Polar residues" evidence="10">
    <location>
        <begin position="361"/>
        <end position="385"/>
    </location>
</feature>
<dbReference type="GO" id="GO:0006508">
    <property type="term" value="P:proteolysis"/>
    <property type="evidence" value="ECO:0007669"/>
    <property type="project" value="InterPro"/>
</dbReference>
<dbReference type="CDD" id="cd00054">
    <property type="entry name" value="EGF_CA"/>
    <property type="match status" value="1"/>
</dbReference>
<evidence type="ECO:0000256" key="1">
    <source>
        <dbReference type="ARBA" id="ARBA00004613"/>
    </source>
</evidence>
<evidence type="ECO:0000256" key="6">
    <source>
        <dbReference type="ARBA" id="ARBA00022837"/>
    </source>
</evidence>
<dbReference type="STRING" id="69293.ENSGACP00000020434"/>
<dbReference type="Ensembl" id="ENSGACT00000020473.2">
    <property type="protein sequence ID" value="ENSGACP00000020434.2"/>
    <property type="gene ID" value="ENSGACG00000015488.2"/>
</dbReference>
<evidence type="ECO:0000256" key="5">
    <source>
        <dbReference type="ARBA" id="ARBA00022737"/>
    </source>
</evidence>
<dbReference type="InterPro" id="IPR017857">
    <property type="entry name" value="Coagulation_fac-like_Gla_dom"/>
</dbReference>
<proteinExistence type="predicted"/>
<evidence type="ECO:0000313" key="16">
    <source>
        <dbReference type="Proteomes" id="UP000007635"/>
    </source>
</evidence>
<dbReference type="InterPro" id="IPR026823">
    <property type="entry name" value="cEGF"/>
</dbReference>
<keyword evidence="5" id="KW-0677">Repeat</keyword>
<evidence type="ECO:0000256" key="3">
    <source>
        <dbReference type="ARBA" id="ARBA00022525"/>
    </source>
</evidence>
<reference evidence="15 16" key="1">
    <citation type="journal article" date="2021" name="G3 (Bethesda)">
        <title>Improved contiguity of the threespine stickleback genome using long-read sequencing.</title>
        <authorList>
            <person name="Nath S."/>
            <person name="Shaw D.E."/>
            <person name="White M.A."/>
        </authorList>
    </citation>
    <scope>NUCLEOTIDE SEQUENCE [LARGE SCALE GENOMIC DNA]</scope>
    <source>
        <strain evidence="15 16">Lake Benthic</strain>
    </source>
</reference>
<dbReference type="Gene3D" id="4.10.740.10">
    <property type="entry name" value="Coagulation Factor IX"/>
    <property type="match status" value="1"/>
</dbReference>
<evidence type="ECO:0000259" key="12">
    <source>
        <dbReference type="PROSITE" id="PS50026"/>
    </source>
</evidence>
<dbReference type="SMART" id="SM00181">
    <property type="entry name" value="EGF"/>
    <property type="match status" value="2"/>
</dbReference>
<dbReference type="PRINTS" id="PR00001">
    <property type="entry name" value="GLABLOOD"/>
</dbReference>
<dbReference type="SUPFAM" id="SSF57184">
    <property type="entry name" value="Growth factor receptor domain"/>
    <property type="match status" value="1"/>
</dbReference>
<dbReference type="InterPro" id="IPR009030">
    <property type="entry name" value="Growth_fac_rcpt_cys_sf"/>
</dbReference>
<dbReference type="InterPro" id="IPR001881">
    <property type="entry name" value="EGF-like_Ca-bd_dom"/>
</dbReference>
<dbReference type="AlphaFoldDB" id="G3PS48"/>
<evidence type="ECO:0000256" key="8">
    <source>
        <dbReference type="ARBA" id="ARBA00023180"/>
    </source>
</evidence>
<dbReference type="PANTHER" id="PTHR24278">
    <property type="entry name" value="COAGULATION FACTOR"/>
    <property type="match status" value="1"/>
</dbReference>
<evidence type="ECO:0000259" key="14">
    <source>
        <dbReference type="PROSITE" id="PS50998"/>
    </source>
</evidence>
<dbReference type="InterPro" id="IPR009003">
    <property type="entry name" value="Peptidase_S1_PA"/>
</dbReference>
<accession>G3PS48</accession>
<dbReference type="Pfam" id="PF00089">
    <property type="entry name" value="Trypsin"/>
    <property type="match status" value="1"/>
</dbReference>
<evidence type="ECO:0000256" key="9">
    <source>
        <dbReference type="PROSITE-ProRule" id="PRU00076"/>
    </source>
</evidence>
<feature type="domain" description="Peptidase S1" evidence="13">
    <location>
        <begin position="172"/>
        <end position="439"/>
    </location>
</feature>
<dbReference type="InterPro" id="IPR000742">
    <property type="entry name" value="EGF"/>
</dbReference>
<dbReference type="PROSITE" id="PS50240">
    <property type="entry name" value="TRYPSIN_DOM"/>
    <property type="match status" value="1"/>
</dbReference>
<dbReference type="Gene3D" id="2.40.10.10">
    <property type="entry name" value="Trypsin-like serine proteases"/>
    <property type="match status" value="1"/>
</dbReference>
<comment type="caution">
    <text evidence="9">Lacks conserved residue(s) required for the propagation of feature annotation.</text>
</comment>
<dbReference type="GO" id="GO:0005615">
    <property type="term" value="C:extracellular space"/>
    <property type="evidence" value="ECO:0007669"/>
    <property type="project" value="TreeGrafter"/>
</dbReference>
<dbReference type="GO" id="GO:0004252">
    <property type="term" value="F:serine-type endopeptidase activity"/>
    <property type="evidence" value="ECO:0007669"/>
    <property type="project" value="InterPro"/>
</dbReference>
<dbReference type="Proteomes" id="UP000007635">
    <property type="component" value="Chromosome I"/>
</dbReference>
<feature type="region of interest" description="Disordered" evidence="10">
    <location>
        <begin position="345"/>
        <end position="399"/>
    </location>
</feature>
<dbReference type="PROSITE" id="PS50026">
    <property type="entry name" value="EGF_3"/>
    <property type="match status" value="1"/>
</dbReference>
<keyword evidence="7" id="KW-1015">Disulfide bond</keyword>
<sequence length="456" mass="50774">KSLYQELLLAFSIMSPVFIIMITIKHSPVFRAPQDHQVFLRSRRANMYLVEEILQGNLERECHEERCSFEEAREYFENTEKTGNKCAPPPCLHGETCTDKWGGFNCSCPPPTTDRPLLECPTEGPTACHQLCSPSSRSFSCSCLPGFKLQSDGRRCRPEGPTSDTTRFPDQLPGGLDATLMACRHGNCPWQVRGSRPIRTSRGAELCDGVVLGRRSVLTAASCLQTDPNSALRPSDFSVVAGMKFTPVHAVYVHDRFRTDHHDNDLALLELARPLSFGPALIQLCLPEKDFSENVLMHSGRTGLATKRGVRIQELVYMTLDECRTQMNVSYPLSNKMFCMRNPNGPLGNRDGRLGKKNRPLGNQNKSLENQIKSVRNQNGTSKTQKGSRRCGGPMPGTPVATVDRGTAFLTGLMMSSGCDGLVFTKLSRYLSWIRPRLDATEGHMTSQVSQHPFYK</sequence>
<protein>
    <submittedName>
        <fullName evidence="15">Protein Z, vitamin K-dependent plasma glycoprotein b</fullName>
    </submittedName>
</protein>
<dbReference type="InterPro" id="IPR000294">
    <property type="entry name" value="GLA_domain"/>
</dbReference>
<dbReference type="PROSITE" id="PS00010">
    <property type="entry name" value="ASX_HYDROXYL"/>
    <property type="match status" value="1"/>
</dbReference>
<dbReference type="InterPro" id="IPR035972">
    <property type="entry name" value="GLA-like_dom_SF"/>
</dbReference>
<dbReference type="Pfam" id="PF12662">
    <property type="entry name" value="cEGF"/>
    <property type="match status" value="1"/>
</dbReference>
<dbReference type="FunFam" id="4.10.740.10:FF:000001">
    <property type="entry name" value="vitamin K-dependent protein S"/>
    <property type="match status" value="1"/>
</dbReference>
<reference evidence="15" key="2">
    <citation type="submission" date="2025-08" db="UniProtKB">
        <authorList>
            <consortium name="Ensembl"/>
        </authorList>
    </citation>
    <scope>IDENTIFICATION</scope>
</reference>
<evidence type="ECO:0000313" key="15">
    <source>
        <dbReference type="Ensembl" id="ENSGACP00000020434.2"/>
    </source>
</evidence>
<dbReference type="Bgee" id="ENSGACG00000015488">
    <property type="expression patterns" value="Expressed in liver"/>
</dbReference>
<dbReference type="InParanoid" id="G3PS48"/>
<organism evidence="15 16">
    <name type="scientific">Gasterosteus aculeatus aculeatus</name>
    <name type="common">three-spined stickleback</name>
    <dbReference type="NCBI Taxonomy" id="481459"/>
    <lineage>
        <taxon>Eukaryota</taxon>
        <taxon>Metazoa</taxon>
        <taxon>Chordata</taxon>
        <taxon>Craniata</taxon>
        <taxon>Vertebrata</taxon>
        <taxon>Euteleostomi</taxon>
        <taxon>Actinopterygii</taxon>
        <taxon>Neopterygii</taxon>
        <taxon>Teleostei</taxon>
        <taxon>Neoteleostei</taxon>
        <taxon>Acanthomorphata</taxon>
        <taxon>Eupercaria</taxon>
        <taxon>Perciformes</taxon>
        <taxon>Cottioidei</taxon>
        <taxon>Gasterosteales</taxon>
        <taxon>Gasterosteidae</taxon>
        <taxon>Gasterosteus</taxon>
    </lineage>
</organism>
<feature type="transmembrane region" description="Helical" evidence="11">
    <location>
        <begin position="7"/>
        <end position="24"/>
    </location>
</feature>
<keyword evidence="11" id="KW-1133">Transmembrane helix</keyword>
<dbReference type="OMA" id="ENNIATX"/>
<name>G3PS48_GASAC</name>
<evidence type="ECO:0000259" key="13">
    <source>
        <dbReference type="PROSITE" id="PS50240"/>
    </source>
</evidence>
<dbReference type="SMART" id="SM00020">
    <property type="entry name" value="Tryp_SPc"/>
    <property type="match status" value="1"/>
</dbReference>
<dbReference type="InterPro" id="IPR000152">
    <property type="entry name" value="EGF-type_Asp/Asn_hydroxyl_site"/>
</dbReference>
<keyword evidence="11" id="KW-0812">Transmembrane</keyword>
<dbReference type="SUPFAM" id="SSF57630">
    <property type="entry name" value="GLA-domain"/>
    <property type="match status" value="1"/>
</dbReference>
<dbReference type="InterPro" id="IPR043504">
    <property type="entry name" value="Peptidase_S1_PA_chymotrypsin"/>
</dbReference>
<comment type="subcellular location">
    <subcellularLocation>
        <location evidence="1">Secreted</location>
    </subcellularLocation>
</comment>